<reference evidence="2 3" key="1">
    <citation type="submission" date="2020-02" db="EMBL/GenBank/DDBJ databases">
        <title>Draft genome sequence of Haematococcus lacustris strain NIES-144.</title>
        <authorList>
            <person name="Morimoto D."/>
            <person name="Nakagawa S."/>
            <person name="Yoshida T."/>
            <person name="Sawayama S."/>
        </authorList>
    </citation>
    <scope>NUCLEOTIDE SEQUENCE [LARGE SCALE GENOMIC DNA]</scope>
    <source>
        <strain evidence="2 3">NIES-144</strain>
    </source>
</reference>
<gene>
    <name evidence="2" type="ORF">HaLaN_02803</name>
</gene>
<comment type="caution">
    <text evidence="2">The sequence shown here is derived from an EMBL/GenBank/DDBJ whole genome shotgun (WGS) entry which is preliminary data.</text>
</comment>
<accession>A0A699YER2</accession>
<feature type="domain" description="Zinc finger Sec23/Sec24-type" evidence="1">
    <location>
        <begin position="21"/>
        <end position="56"/>
    </location>
</feature>
<proteinExistence type="predicted"/>
<dbReference type="GO" id="GO:0006886">
    <property type="term" value="P:intracellular protein transport"/>
    <property type="evidence" value="ECO:0007669"/>
    <property type="project" value="InterPro"/>
</dbReference>
<evidence type="ECO:0000313" key="3">
    <source>
        <dbReference type="Proteomes" id="UP000485058"/>
    </source>
</evidence>
<name>A0A699YER2_HAELA</name>
<protein>
    <submittedName>
        <fullName evidence="2">Protein transport protein SEC23</fullName>
    </submittedName>
</protein>
<feature type="non-terminal residue" evidence="2">
    <location>
        <position position="1"/>
    </location>
</feature>
<organism evidence="2 3">
    <name type="scientific">Haematococcus lacustris</name>
    <name type="common">Green alga</name>
    <name type="synonym">Haematococcus pluvialis</name>
    <dbReference type="NCBI Taxonomy" id="44745"/>
    <lineage>
        <taxon>Eukaryota</taxon>
        <taxon>Viridiplantae</taxon>
        <taxon>Chlorophyta</taxon>
        <taxon>core chlorophytes</taxon>
        <taxon>Chlorophyceae</taxon>
        <taxon>CS clade</taxon>
        <taxon>Chlamydomonadales</taxon>
        <taxon>Haematococcaceae</taxon>
        <taxon>Haematococcus</taxon>
    </lineage>
</organism>
<dbReference type="InterPro" id="IPR036174">
    <property type="entry name" value="Znf_Sec23_Sec24_sf"/>
</dbReference>
<dbReference type="AlphaFoldDB" id="A0A699YER2"/>
<dbReference type="EMBL" id="BLLF01000125">
    <property type="protein sequence ID" value="GFH07921.1"/>
    <property type="molecule type" value="Genomic_DNA"/>
</dbReference>
<evidence type="ECO:0000259" key="1">
    <source>
        <dbReference type="Pfam" id="PF04810"/>
    </source>
</evidence>
<dbReference type="InterPro" id="IPR006895">
    <property type="entry name" value="Znf_Sec23_Sec24"/>
</dbReference>
<dbReference type="SUPFAM" id="SSF82919">
    <property type="entry name" value="Zn-finger domain of Sec23/24"/>
    <property type="match status" value="1"/>
</dbReference>
<dbReference type="Pfam" id="PF04810">
    <property type="entry name" value="zf-Sec23_Sec24"/>
    <property type="match status" value="1"/>
</dbReference>
<keyword evidence="3" id="KW-1185">Reference proteome</keyword>
<evidence type="ECO:0000313" key="2">
    <source>
        <dbReference type="EMBL" id="GFH07921.1"/>
    </source>
</evidence>
<dbReference type="GO" id="GO:0006888">
    <property type="term" value="P:endoplasmic reticulum to Golgi vesicle-mediated transport"/>
    <property type="evidence" value="ECO:0007669"/>
    <property type="project" value="InterPro"/>
</dbReference>
<feature type="non-terminal residue" evidence="2">
    <location>
        <position position="65"/>
    </location>
</feature>
<dbReference type="Proteomes" id="UP000485058">
    <property type="component" value="Unassembled WGS sequence"/>
</dbReference>
<sequence>MVDFLPSHALGIPAVARPAARCSSCSAFLNPYCKVDLQRGLWQCCLCNLVSKFPSEQPLHSPNPG</sequence>
<dbReference type="GO" id="GO:0030127">
    <property type="term" value="C:COPII vesicle coat"/>
    <property type="evidence" value="ECO:0007669"/>
    <property type="project" value="InterPro"/>
</dbReference>
<dbReference type="Gene3D" id="2.30.30.380">
    <property type="entry name" value="Zn-finger domain of Sec23/24"/>
    <property type="match status" value="1"/>
</dbReference>
<dbReference type="GO" id="GO:0008270">
    <property type="term" value="F:zinc ion binding"/>
    <property type="evidence" value="ECO:0007669"/>
    <property type="project" value="InterPro"/>
</dbReference>